<dbReference type="RefSeq" id="WP_273634154.1">
    <property type="nucleotide sequence ID" value="NZ_JAKEIP010000396.1"/>
</dbReference>
<feature type="non-terminal residue" evidence="3">
    <location>
        <position position="1"/>
    </location>
</feature>
<evidence type="ECO:0000313" key="4">
    <source>
        <dbReference type="Proteomes" id="UP001139384"/>
    </source>
</evidence>
<feature type="domain" description="Acyl-CoA dehydrogenase/oxidase C-terminal" evidence="2">
    <location>
        <begin position="55"/>
        <end position="84"/>
    </location>
</feature>
<accession>A0A9X1Q8S4</accession>
<gene>
    <name evidence="3" type="ORF">L0P92_41680</name>
</gene>
<dbReference type="Gene3D" id="1.20.140.10">
    <property type="entry name" value="Butyryl-CoA Dehydrogenase, subunit A, domain 3"/>
    <property type="match status" value="1"/>
</dbReference>
<dbReference type="EMBL" id="JAKEIP010000396">
    <property type="protein sequence ID" value="MCF1600014.1"/>
    <property type="molecule type" value="Genomic_DNA"/>
</dbReference>
<proteinExistence type="predicted"/>
<reference evidence="3" key="1">
    <citation type="submission" date="2022-01" db="EMBL/GenBank/DDBJ databases">
        <title>Draft Genome Sequences of Seven Type Strains of the Genus Streptomyces.</title>
        <authorList>
            <person name="Aziz S."/>
            <person name="Coretto E."/>
            <person name="Chronakova A."/>
            <person name="Sproer C."/>
            <person name="Huber K."/>
            <person name="Nouioui I."/>
            <person name="Gross H."/>
        </authorList>
    </citation>
    <scope>NUCLEOTIDE SEQUENCE</scope>
    <source>
        <strain evidence="3">DSM 103493</strain>
    </source>
</reference>
<evidence type="ECO:0000256" key="1">
    <source>
        <dbReference type="ARBA" id="ARBA00022630"/>
    </source>
</evidence>
<dbReference type="GO" id="GO:0016627">
    <property type="term" value="F:oxidoreductase activity, acting on the CH-CH group of donors"/>
    <property type="evidence" value="ECO:0007669"/>
    <property type="project" value="InterPro"/>
</dbReference>
<name>A0A9X1Q8S4_STRM4</name>
<evidence type="ECO:0000313" key="3">
    <source>
        <dbReference type="EMBL" id="MCF1600014.1"/>
    </source>
</evidence>
<dbReference type="Pfam" id="PF00441">
    <property type="entry name" value="Acyl-CoA_dh_1"/>
    <property type="match status" value="1"/>
</dbReference>
<dbReference type="InterPro" id="IPR036250">
    <property type="entry name" value="AcylCo_DH-like_C"/>
</dbReference>
<keyword evidence="1" id="KW-0285">Flavoprotein</keyword>
<sequence>DESVVRRQGRPARRFRFRAEAGHLLGGGVGALRGGAVGGVGPGEWSAAPYELDDAQQLFLFSRADTIYGGSDEVQRTIIAERVLGLPREPKGVV</sequence>
<organism evidence="3 4">
    <name type="scientific">Streptomyces muensis</name>
    <dbReference type="NCBI Taxonomy" id="1077944"/>
    <lineage>
        <taxon>Bacteria</taxon>
        <taxon>Bacillati</taxon>
        <taxon>Actinomycetota</taxon>
        <taxon>Actinomycetes</taxon>
        <taxon>Kitasatosporales</taxon>
        <taxon>Streptomycetaceae</taxon>
        <taxon>Streptomyces</taxon>
    </lineage>
</organism>
<comment type="caution">
    <text evidence="3">The sequence shown here is derived from an EMBL/GenBank/DDBJ whole genome shotgun (WGS) entry which is preliminary data.</text>
</comment>
<evidence type="ECO:0000259" key="2">
    <source>
        <dbReference type="Pfam" id="PF00441"/>
    </source>
</evidence>
<keyword evidence="4" id="KW-1185">Reference proteome</keyword>
<dbReference type="SUPFAM" id="SSF47203">
    <property type="entry name" value="Acyl-CoA dehydrogenase C-terminal domain-like"/>
    <property type="match status" value="1"/>
</dbReference>
<dbReference type="AlphaFoldDB" id="A0A9X1Q8S4"/>
<dbReference type="InterPro" id="IPR009075">
    <property type="entry name" value="AcylCo_DH/oxidase_C"/>
</dbReference>
<dbReference type="Proteomes" id="UP001139384">
    <property type="component" value="Unassembled WGS sequence"/>
</dbReference>
<protein>
    <recommendedName>
        <fullName evidence="2">Acyl-CoA dehydrogenase/oxidase C-terminal domain-containing protein</fullName>
    </recommendedName>
</protein>